<dbReference type="GO" id="GO:0004722">
    <property type="term" value="F:protein serine/threonine phosphatase activity"/>
    <property type="evidence" value="ECO:0007669"/>
    <property type="project" value="InterPro"/>
</dbReference>
<keyword evidence="4" id="KW-1185">Reference proteome</keyword>
<dbReference type="InterPro" id="IPR036457">
    <property type="entry name" value="PPM-type-like_dom_sf"/>
</dbReference>
<gene>
    <name evidence="3" type="ORF">CINC_LOCUS7704</name>
</gene>
<feature type="compositionally biased region" description="Polar residues" evidence="1">
    <location>
        <begin position="409"/>
        <end position="432"/>
    </location>
</feature>
<dbReference type="SMART" id="SM00332">
    <property type="entry name" value="PP2Cc"/>
    <property type="match status" value="1"/>
</dbReference>
<dbReference type="PROSITE" id="PS51746">
    <property type="entry name" value="PPM_2"/>
    <property type="match status" value="1"/>
</dbReference>
<feature type="domain" description="PPM-type phosphatase" evidence="2">
    <location>
        <begin position="19"/>
        <end position="359"/>
    </location>
</feature>
<dbReference type="Gene3D" id="3.60.40.10">
    <property type="entry name" value="PPM-type phosphatase domain"/>
    <property type="match status" value="1"/>
</dbReference>
<evidence type="ECO:0000313" key="3">
    <source>
        <dbReference type="EMBL" id="CAH0597608.1"/>
    </source>
</evidence>
<proteinExistence type="predicted"/>
<protein>
    <recommendedName>
        <fullName evidence="2">PPM-type phosphatase domain-containing protein</fullName>
    </recommendedName>
</protein>
<dbReference type="OrthoDB" id="10049211at2759"/>
<feature type="region of interest" description="Disordered" evidence="1">
    <location>
        <begin position="409"/>
        <end position="435"/>
    </location>
</feature>
<dbReference type="SUPFAM" id="SSF81606">
    <property type="entry name" value="PP2C-like"/>
    <property type="match status" value="1"/>
</dbReference>
<sequence length="472" mass="53311">MIARPWTDDLPKCKNTCVASYFSRLGGGNTNTTDDYLCFYCQTEDNFSLYGVFEPHNGLDAARFIMQRMAAEILFPPPSANTDEEIRERLRNAFISVEKAYAENYDGMIAERTSLQYQLRTLNDTQSGFSFIYAQDSETITQNNNILARLKEIDVHLSGGAAVVIALVHANKLFVAHVGDTRALLCRTDDNAVLRVVQLTVDHSLNNEDELLRLQQLGLDVNKLRNAQYLGNQTGTRCLGNYLVKGVYKAFPTISAAVTEPVIAAPEIHGPIVLDESCRFLVLVSAGVYKRIQEAKGSYEQTNKQLAQIIVENFRKETNFRMVSQSVLEEIEQEFVSYCVKNNLTPKPNTHMSLLIRNFNFLPTNEDEHNNIPHQTVTRNASVRFNPIVQSKSNTLLNEIDSEIYSSGTTNEIETNDSNIDTNRSIESTSDIYPTGRQFDRDRKIKGYVDFSCYFENVAKARKNGTLPDFIK</sequence>
<dbReference type="Proteomes" id="UP001154114">
    <property type="component" value="Chromosome 24"/>
</dbReference>
<dbReference type="InterPro" id="IPR015655">
    <property type="entry name" value="PP2C"/>
</dbReference>
<dbReference type="Pfam" id="PF00481">
    <property type="entry name" value="PP2C"/>
    <property type="match status" value="1"/>
</dbReference>
<reference evidence="3" key="1">
    <citation type="submission" date="2021-12" db="EMBL/GenBank/DDBJ databases">
        <authorList>
            <person name="King R."/>
        </authorList>
    </citation>
    <scope>NUCLEOTIDE SEQUENCE</scope>
</reference>
<dbReference type="PANTHER" id="PTHR13832:SF533">
    <property type="entry name" value="TGF-BETA-ACTIVATED KINASE 1 AND MAP3K7-BINDING PROTEIN 1"/>
    <property type="match status" value="1"/>
</dbReference>
<dbReference type="AlphaFoldDB" id="A0A9P0BU39"/>
<dbReference type="EMBL" id="LR824027">
    <property type="protein sequence ID" value="CAH0597608.1"/>
    <property type="molecule type" value="Genomic_DNA"/>
</dbReference>
<evidence type="ECO:0000313" key="4">
    <source>
        <dbReference type="Proteomes" id="UP001154114"/>
    </source>
</evidence>
<name>A0A9P0BU39_CHRIL</name>
<accession>A0A9P0BU39</accession>
<dbReference type="InterPro" id="IPR001932">
    <property type="entry name" value="PPM-type_phosphatase-like_dom"/>
</dbReference>
<dbReference type="CDD" id="cd00143">
    <property type="entry name" value="PP2Cc"/>
    <property type="match status" value="1"/>
</dbReference>
<evidence type="ECO:0000256" key="1">
    <source>
        <dbReference type="SAM" id="MobiDB-lite"/>
    </source>
</evidence>
<organism evidence="3 4">
    <name type="scientific">Chrysodeixis includens</name>
    <name type="common">Soybean looper</name>
    <name type="synonym">Pseudoplusia includens</name>
    <dbReference type="NCBI Taxonomy" id="689277"/>
    <lineage>
        <taxon>Eukaryota</taxon>
        <taxon>Metazoa</taxon>
        <taxon>Ecdysozoa</taxon>
        <taxon>Arthropoda</taxon>
        <taxon>Hexapoda</taxon>
        <taxon>Insecta</taxon>
        <taxon>Pterygota</taxon>
        <taxon>Neoptera</taxon>
        <taxon>Endopterygota</taxon>
        <taxon>Lepidoptera</taxon>
        <taxon>Glossata</taxon>
        <taxon>Ditrysia</taxon>
        <taxon>Noctuoidea</taxon>
        <taxon>Noctuidae</taxon>
        <taxon>Plusiinae</taxon>
        <taxon>Chrysodeixis</taxon>
    </lineage>
</organism>
<dbReference type="PANTHER" id="PTHR13832">
    <property type="entry name" value="PROTEIN PHOSPHATASE 2C"/>
    <property type="match status" value="1"/>
</dbReference>
<evidence type="ECO:0000259" key="2">
    <source>
        <dbReference type="PROSITE" id="PS51746"/>
    </source>
</evidence>